<evidence type="ECO:0000313" key="2">
    <source>
        <dbReference type="EMBL" id="OCH94934.1"/>
    </source>
</evidence>
<dbReference type="AlphaFoldDB" id="A0A8E2DSR2"/>
<proteinExistence type="predicted"/>
<evidence type="ECO:0000256" key="1">
    <source>
        <dbReference type="SAM" id="MobiDB-lite"/>
    </source>
</evidence>
<protein>
    <submittedName>
        <fullName evidence="2">Uncharacterized protein</fullName>
    </submittedName>
</protein>
<gene>
    <name evidence="2" type="ORF">OBBRIDRAFT_19913</name>
</gene>
<feature type="region of interest" description="Disordered" evidence="1">
    <location>
        <begin position="39"/>
        <end position="58"/>
    </location>
</feature>
<name>A0A8E2DSR2_9APHY</name>
<accession>A0A8E2DSR2</accession>
<feature type="compositionally biased region" description="Polar residues" evidence="1">
    <location>
        <begin position="69"/>
        <end position="80"/>
    </location>
</feature>
<dbReference type="EMBL" id="KV722339">
    <property type="protein sequence ID" value="OCH94934.1"/>
    <property type="molecule type" value="Genomic_DNA"/>
</dbReference>
<organism evidence="2 3">
    <name type="scientific">Obba rivulosa</name>
    <dbReference type="NCBI Taxonomy" id="1052685"/>
    <lineage>
        <taxon>Eukaryota</taxon>
        <taxon>Fungi</taxon>
        <taxon>Dikarya</taxon>
        <taxon>Basidiomycota</taxon>
        <taxon>Agaricomycotina</taxon>
        <taxon>Agaricomycetes</taxon>
        <taxon>Polyporales</taxon>
        <taxon>Gelatoporiaceae</taxon>
        <taxon>Obba</taxon>
    </lineage>
</organism>
<sequence length="307" mass="32845">METPSASWARGQDQPASEVPRTALRFLAGLCCGARPRRTLRVSSEPTPAQNVDETQPLLCSTQNAQCESTQRSYPATSPRHSGPDTARMNENLDTKGTQSTDQPGSNSCQQGGHSVRDYPECCRSHKGSDAMCGPCKTIRECDTTYSPTDYYDISSTMGAETPLERAPHVQVTQSIPSRHGISQSATGSTASLSDQSYTVSTVTGGHNPTVRTIHGDHTESLPSADLIPSQADANRCNTGSRITMEALATTAPIDAMDGEIIGIEACCDVVLDSPSKCDLASQVYREEDSRAAALRLHVEDNAAPRQ</sequence>
<feature type="region of interest" description="Disordered" evidence="1">
    <location>
        <begin position="1"/>
        <end position="20"/>
    </location>
</feature>
<dbReference type="Proteomes" id="UP000250043">
    <property type="component" value="Unassembled WGS sequence"/>
</dbReference>
<feature type="compositionally biased region" description="Polar residues" evidence="1">
    <location>
        <begin position="41"/>
        <end position="58"/>
    </location>
</feature>
<feature type="compositionally biased region" description="Polar residues" evidence="1">
    <location>
        <begin position="95"/>
        <end position="112"/>
    </location>
</feature>
<evidence type="ECO:0000313" key="3">
    <source>
        <dbReference type="Proteomes" id="UP000250043"/>
    </source>
</evidence>
<reference evidence="2 3" key="1">
    <citation type="submission" date="2016-07" db="EMBL/GenBank/DDBJ databases">
        <title>Draft genome of the white-rot fungus Obba rivulosa 3A-2.</title>
        <authorList>
            <consortium name="DOE Joint Genome Institute"/>
            <person name="Miettinen O."/>
            <person name="Riley R."/>
            <person name="Acob R."/>
            <person name="Barry K."/>
            <person name="Cullen D."/>
            <person name="De Vries R."/>
            <person name="Hainaut M."/>
            <person name="Hatakka A."/>
            <person name="Henrissat B."/>
            <person name="Hilden K."/>
            <person name="Kuo R."/>
            <person name="Labutti K."/>
            <person name="Lipzen A."/>
            <person name="Makela M.R."/>
            <person name="Sandor L."/>
            <person name="Spatafora J.W."/>
            <person name="Grigoriev I.V."/>
            <person name="Hibbett D.S."/>
        </authorList>
    </citation>
    <scope>NUCLEOTIDE SEQUENCE [LARGE SCALE GENOMIC DNA]</scope>
    <source>
        <strain evidence="2 3">3A-2</strain>
    </source>
</reference>
<keyword evidence="3" id="KW-1185">Reference proteome</keyword>
<feature type="region of interest" description="Disordered" evidence="1">
    <location>
        <begin position="69"/>
        <end position="112"/>
    </location>
</feature>